<dbReference type="InterPro" id="IPR023346">
    <property type="entry name" value="Lysozyme-like_dom_sf"/>
</dbReference>
<dbReference type="InterPro" id="IPR000974">
    <property type="entry name" value="Glyco_hydro_22_lys"/>
</dbReference>
<evidence type="ECO:0000256" key="6">
    <source>
        <dbReference type="SAM" id="SignalP"/>
    </source>
</evidence>
<dbReference type="Proteomes" id="UP000261500">
    <property type="component" value="Unplaced"/>
</dbReference>
<proteinExistence type="inferred from homology"/>
<dbReference type="Ensembl" id="ENSPLAT00000025756.1">
    <property type="protein sequence ID" value="ENSPLAP00000016723.1"/>
    <property type="gene ID" value="ENSPLAG00000021558.1"/>
</dbReference>
<dbReference type="PROSITE" id="PS51348">
    <property type="entry name" value="GLYCOSYL_HYDROL_F22_2"/>
    <property type="match status" value="1"/>
</dbReference>
<dbReference type="InterPro" id="IPR001916">
    <property type="entry name" value="Glyco_hydro_22"/>
</dbReference>
<dbReference type="EC" id="3.2.1.17" evidence="2"/>
<dbReference type="GO" id="GO:0031640">
    <property type="term" value="P:killing of cells of another organism"/>
    <property type="evidence" value="ECO:0007669"/>
    <property type="project" value="UniProtKB-KW"/>
</dbReference>
<dbReference type="CDD" id="cd16897">
    <property type="entry name" value="LYZ_C"/>
    <property type="match status" value="1"/>
</dbReference>
<dbReference type="SMART" id="SM00263">
    <property type="entry name" value="LYZ1"/>
    <property type="match status" value="1"/>
</dbReference>
<dbReference type="FunFam" id="1.10.530.10:FF:000001">
    <property type="entry name" value="Lysozyme C"/>
    <property type="match status" value="1"/>
</dbReference>
<dbReference type="Pfam" id="PF00062">
    <property type="entry name" value="Lys"/>
    <property type="match status" value="1"/>
</dbReference>
<dbReference type="PRINTS" id="PR00135">
    <property type="entry name" value="LYZLACT"/>
</dbReference>
<feature type="chain" id="PRO_5017352191" description="lysozyme" evidence="6">
    <location>
        <begin position="17"/>
        <end position="152"/>
    </location>
</feature>
<comment type="similarity">
    <text evidence="1 5">Belongs to the glycosyl hydrolase 22 family.</text>
</comment>
<keyword evidence="4" id="KW-1015">Disulfide bond</keyword>
<dbReference type="Gene3D" id="1.10.530.10">
    <property type="match status" value="1"/>
</dbReference>
<dbReference type="PANTHER" id="PTHR11407">
    <property type="entry name" value="LYSOZYME C"/>
    <property type="match status" value="1"/>
</dbReference>
<evidence type="ECO:0000256" key="1">
    <source>
        <dbReference type="ARBA" id="ARBA00010859"/>
    </source>
</evidence>
<name>A0A3B3UV21_9TELE</name>
<evidence type="ECO:0000256" key="2">
    <source>
        <dbReference type="ARBA" id="ARBA00012732"/>
    </source>
</evidence>
<keyword evidence="8" id="KW-1185">Reference proteome</keyword>
<dbReference type="PANTHER" id="PTHR11407:SF63">
    <property type="entry name" value="LYSOZYME C"/>
    <property type="match status" value="1"/>
</dbReference>
<accession>A0A3B3UV21</accession>
<dbReference type="GO" id="GO:0003796">
    <property type="term" value="F:lysozyme activity"/>
    <property type="evidence" value="ECO:0007669"/>
    <property type="project" value="UniProtKB-EC"/>
</dbReference>
<protein>
    <recommendedName>
        <fullName evidence="2">lysozyme</fullName>
        <ecNumber evidence="2">3.2.1.17</ecNumber>
    </recommendedName>
</protein>
<dbReference type="GeneTree" id="ENSGT00940000153832"/>
<evidence type="ECO:0000256" key="3">
    <source>
        <dbReference type="ARBA" id="ARBA00022638"/>
    </source>
</evidence>
<keyword evidence="3" id="KW-0081">Bacteriolytic enzyme</keyword>
<feature type="signal peptide" evidence="6">
    <location>
        <begin position="1"/>
        <end position="16"/>
    </location>
</feature>
<evidence type="ECO:0000313" key="7">
    <source>
        <dbReference type="Ensembl" id="ENSPLAP00000016723.1"/>
    </source>
</evidence>
<dbReference type="AlphaFoldDB" id="A0A3B3UV21"/>
<keyword evidence="6" id="KW-0732">Signal</keyword>
<organism evidence="7 8">
    <name type="scientific">Poecilia latipinna</name>
    <name type="common">sailfin molly</name>
    <dbReference type="NCBI Taxonomy" id="48699"/>
    <lineage>
        <taxon>Eukaryota</taxon>
        <taxon>Metazoa</taxon>
        <taxon>Chordata</taxon>
        <taxon>Craniata</taxon>
        <taxon>Vertebrata</taxon>
        <taxon>Euteleostomi</taxon>
        <taxon>Actinopterygii</taxon>
        <taxon>Neopterygii</taxon>
        <taxon>Teleostei</taxon>
        <taxon>Neoteleostei</taxon>
        <taxon>Acanthomorphata</taxon>
        <taxon>Ovalentaria</taxon>
        <taxon>Atherinomorphae</taxon>
        <taxon>Cyprinodontiformes</taxon>
        <taxon>Poeciliidae</taxon>
        <taxon>Poeciliinae</taxon>
        <taxon>Poecilia</taxon>
    </lineage>
</organism>
<sequence>MTKTLLLLLLVAVANAKVFERCAWARTLKASGMDGYRGISLADWVCLTQHESHFNTRATNRNTDGSTDYGIFQINSKYWCRDGGVSRSNGCGINCSLLLETRSSRHGGSCGAVRLLYFDWTVAGNSVFGFRVAWTTHCQNRDLSSYLRGCRL</sequence>
<dbReference type="SUPFAM" id="SSF53955">
    <property type="entry name" value="Lysozyme-like"/>
    <property type="match status" value="1"/>
</dbReference>
<dbReference type="PRINTS" id="PR00137">
    <property type="entry name" value="LYSOZYME"/>
</dbReference>
<reference evidence="7" key="2">
    <citation type="submission" date="2025-09" db="UniProtKB">
        <authorList>
            <consortium name="Ensembl"/>
        </authorList>
    </citation>
    <scope>IDENTIFICATION</scope>
</reference>
<dbReference type="GO" id="GO:0042742">
    <property type="term" value="P:defense response to bacterium"/>
    <property type="evidence" value="ECO:0007669"/>
    <property type="project" value="UniProtKB-KW"/>
</dbReference>
<dbReference type="STRING" id="48699.ENSPLAP00000016723"/>
<evidence type="ECO:0000313" key="8">
    <source>
        <dbReference type="Proteomes" id="UP000261500"/>
    </source>
</evidence>
<keyword evidence="3" id="KW-0929">Antimicrobial</keyword>
<evidence type="ECO:0000256" key="4">
    <source>
        <dbReference type="ARBA" id="ARBA00023157"/>
    </source>
</evidence>
<reference evidence="7" key="1">
    <citation type="submission" date="2025-08" db="UniProtKB">
        <authorList>
            <consortium name="Ensembl"/>
        </authorList>
    </citation>
    <scope>IDENTIFICATION</scope>
</reference>
<evidence type="ECO:0000256" key="5">
    <source>
        <dbReference type="RuleBase" id="RU004440"/>
    </source>
</evidence>